<comment type="catalytic activity">
    <reaction evidence="2 18 19">
        <text>(6R)-NADPHX = (6S)-NADPHX</text>
        <dbReference type="Rhea" id="RHEA:32227"/>
        <dbReference type="ChEBI" id="CHEBI:64076"/>
        <dbReference type="ChEBI" id="CHEBI:64077"/>
        <dbReference type="EC" id="5.1.99.6"/>
    </reaction>
</comment>
<keyword evidence="10 17" id="KW-0520">NAD</keyword>
<evidence type="ECO:0000256" key="15">
    <source>
        <dbReference type="ARBA" id="ARBA00048238"/>
    </source>
</evidence>
<evidence type="ECO:0000256" key="16">
    <source>
        <dbReference type="ARBA" id="ARBA00049209"/>
    </source>
</evidence>
<protein>
    <recommendedName>
        <fullName evidence="19">Bifunctional NAD(P)H-hydrate repair enzyme</fullName>
    </recommendedName>
    <alternativeName>
        <fullName evidence="19">Nicotinamide nucleotide repair protein</fullName>
    </alternativeName>
    <domain>
        <recommendedName>
            <fullName evidence="19">ADP-dependent (S)-NAD(P)H-hydrate dehydratase</fullName>
            <ecNumber evidence="19">4.2.1.136</ecNumber>
        </recommendedName>
        <alternativeName>
            <fullName evidence="19">ADP-dependent NAD(P)HX dehydratase</fullName>
        </alternativeName>
    </domain>
    <domain>
        <recommendedName>
            <fullName evidence="19">NAD(P)H-hydrate epimerase</fullName>
            <ecNumber evidence="19">5.1.99.6</ecNumber>
        </recommendedName>
    </domain>
</protein>
<keyword evidence="6 17" id="KW-0547">Nucleotide-binding</keyword>
<comment type="cofactor">
    <cofactor evidence="18 19">
        <name>K(+)</name>
        <dbReference type="ChEBI" id="CHEBI:29103"/>
    </cofactor>
    <text evidence="18 19">Binds 1 potassium ion per subunit.</text>
</comment>
<keyword evidence="11 18" id="KW-0413">Isomerase</keyword>
<feature type="binding site" evidence="17">
    <location>
        <position position="440"/>
    </location>
    <ligand>
        <name>AMP</name>
        <dbReference type="ChEBI" id="CHEBI:456215"/>
    </ligand>
</feature>
<evidence type="ECO:0000256" key="18">
    <source>
        <dbReference type="HAMAP-Rule" id="MF_01966"/>
    </source>
</evidence>
<dbReference type="InterPro" id="IPR004443">
    <property type="entry name" value="YjeF_N_dom"/>
</dbReference>
<dbReference type="Pfam" id="PF01256">
    <property type="entry name" value="Carb_kinase"/>
    <property type="match status" value="1"/>
</dbReference>
<dbReference type="HAMAP" id="MF_01966">
    <property type="entry name" value="NADHX_epimerase"/>
    <property type="match status" value="1"/>
</dbReference>
<dbReference type="Pfam" id="PF03853">
    <property type="entry name" value="YjeF_N"/>
    <property type="match status" value="1"/>
</dbReference>
<evidence type="ECO:0000256" key="1">
    <source>
        <dbReference type="ARBA" id="ARBA00000013"/>
    </source>
</evidence>
<feature type="binding site" evidence="17">
    <location>
        <position position="327"/>
    </location>
    <ligand>
        <name>(6S)-NADPHX</name>
        <dbReference type="ChEBI" id="CHEBI:64076"/>
    </ligand>
</feature>
<dbReference type="NCBIfam" id="TIGR00196">
    <property type="entry name" value="yjeF_cterm"/>
    <property type="match status" value="1"/>
</dbReference>
<feature type="domain" description="YjeF C-terminal" evidence="20">
    <location>
        <begin position="231"/>
        <end position="499"/>
    </location>
</feature>
<keyword evidence="13" id="KW-0511">Multifunctional enzyme</keyword>
<keyword evidence="12 17" id="KW-0456">Lyase</keyword>
<dbReference type="PROSITE" id="PS01049">
    <property type="entry name" value="YJEF_C_1"/>
    <property type="match status" value="1"/>
</dbReference>
<evidence type="ECO:0000256" key="8">
    <source>
        <dbReference type="ARBA" id="ARBA00022857"/>
    </source>
</evidence>
<dbReference type="PROSITE" id="PS51383">
    <property type="entry name" value="YJEF_C_3"/>
    <property type="match status" value="1"/>
</dbReference>
<accession>A0ABU3BY98</accession>
<comment type="similarity">
    <text evidence="17">Belongs to the NnrD/CARKD family.</text>
</comment>
<dbReference type="InterPro" id="IPR036652">
    <property type="entry name" value="YjeF_N_dom_sf"/>
</dbReference>
<dbReference type="InterPro" id="IPR029056">
    <property type="entry name" value="Ribokinase-like"/>
</dbReference>
<keyword evidence="9 18" id="KW-0630">Potassium</keyword>
<comment type="catalytic activity">
    <reaction evidence="16 17 19">
        <text>(6S)-NADPHX + ADP = AMP + phosphate + NADPH + H(+)</text>
        <dbReference type="Rhea" id="RHEA:32235"/>
        <dbReference type="ChEBI" id="CHEBI:15378"/>
        <dbReference type="ChEBI" id="CHEBI:43474"/>
        <dbReference type="ChEBI" id="CHEBI:57783"/>
        <dbReference type="ChEBI" id="CHEBI:64076"/>
        <dbReference type="ChEBI" id="CHEBI:456215"/>
        <dbReference type="ChEBI" id="CHEBI:456216"/>
        <dbReference type="EC" id="4.2.1.136"/>
    </reaction>
</comment>
<keyword evidence="8 17" id="KW-0521">NADP</keyword>
<dbReference type="InterPro" id="IPR000631">
    <property type="entry name" value="CARKD"/>
</dbReference>
<dbReference type="EC" id="5.1.99.6" evidence="19"/>
<evidence type="ECO:0000256" key="6">
    <source>
        <dbReference type="ARBA" id="ARBA00022741"/>
    </source>
</evidence>
<feature type="binding site" evidence="18">
    <location>
        <position position="164"/>
    </location>
    <ligand>
        <name>(6S)-NADPHX</name>
        <dbReference type="ChEBI" id="CHEBI:64076"/>
    </ligand>
</feature>
<comment type="caution">
    <text evidence="22">The sequence shown here is derived from an EMBL/GenBank/DDBJ whole genome shotgun (WGS) entry which is preliminary data.</text>
</comment>
<dbReference type="InterPro" id="IPR017953">
    <property type="entry name" value="Carbohydrate_kinase_pred_CS"/>
</dbReference>
<evidence type="ECO:0000256" key="12">
    <source>
        <dbReference type="ARBA" id="ARBA00023239"/>
    </source>
</evidence>
<comment type="caution">
    <text evidence="18">Lacks conserved residue(s) required for the propagation of feature annotation.</text>
</comment>
<dbReference type="PANTHER" id="PTHR12592:SF0">
    <property type="entry name" value="ATP-DEPENDENT (S)-NAD(P)H-HYDRATE DEHYDRATASE"/>
    <property type="match status" value="1"/>
</dbReference>
<dbReference type="PIRSF" id="PIRSF017184">
    <property type="entry name" value="Nnr"/>
    <property type="match status" value="1"/>
</dbReference>
<feature type="binding site" evidence="18">
    <location>
        <position position="128"/>
    </location>
    <ligand>
        <name>K(+)</name>
        <dbReference type="ChEBI" id="CHEBI:29103"/>
    </ligand>
</feature>
<feature type="domain" description="YjeF N-terminal" evidence="21">
    <location>
        <begin position="16"/>
        <end position="221"/>
    </location>
</feature>
<dbReference type="Gene3D" id="3.40.1190.20">
    <property type="match status" value="1"/>
</dbReference>
<evidence type="ECO:0000256" key="17">
    <source>
        <dbReference type="HAMAP-Rule" id="MF_01965"/>
    </source>
</evidence>
<name>A0ABU3BY98_9GAMM</name>
<evidence type="ECO:0000256" key="5">
    <source>
        <dbReference type="ARBA" id="ARBA00022723"/>
    </source>
</evidence>
<evidence type="ECO:0000256" key="2">
    <source>
        <dbReference type="ARBA" id="ARBA00000909"/>
    </source>
</evidence>
<dbReference type="NCBIfam" id="TIGR00197">
    <property type="entry name" value="yjeF_nterm"/>
    <property type="match status" value="1"/>
</dbReference>
<comment type="cofactor">
    <cofactor evidence="17">
        <name>Mg(2+)</name>
        <dbReference type="ChEBI" id="CHEBI:18420"/>
    </cofactor>
</comment>
<evidence type="ECO:0000256" key="11">
    <source>
        <dbReference type="ARBA" id="ARBA00023235"/>
    </source>
</evidence>
<comment type="function">
    <text evidence="14 19">Bifunctional enzyme that catalyzes the epimerization of the S- and R-forms of NAD(P)HX and the dehydration of the S-form of NAD(P)HX at the expense of ADP, which is converted to AMP. This allows the repair of both epimers of NAD(P)HX, a damaged form of NAD(P)H that is a result of enzymatic or heat-dependent hydration.</text>
</comment>
<comment type="similarity">
    <text evidence="18">Belongs to the NnrE/AIBP family.</text>
</comment>
<dbReference type="CDD" id="cd01171">
    <property type="entry name" value="YXKO-related"/>
    <property type="match status" value="1"/>
</dbReference>
<dbReference type="EC" id="4.2.1.136" evidence="19"/>
<feature type="binding site" evidence="17">
    <location>
        <position position="374"/>
    </location>
    <ligand>
        <name>(6S)-NADPHX</name>
        <dbReference type="ChEBI" id="CHEBI:64076"/>
    </ligand>
</feature>
<comment type="function">
    <text evidence="18">Catalyzes the epimerization of the S- and R-forms of NAD(P)HX, a damaged form of NAD(P)H that is a result of enzymatic or heat-dependent hydration. This is a prerequisite for the S-specific NAD(P)H-hydrate dehydratase to allow the repair of both epimers of NAD(P)HX.</text>
</comment>
<evidence type="ECO:0000256" key="7">
    <source>
        <dbReference type="ARBA" id="ARBA00022840"/>
    </source>
</evidence>
<keyword evidence="5 18" id="KW-0479">Metal-binding</keyword>
<feature type="binding site" evidence="18">
    <location>
        <position position="167"/>
    </location>
    <ligand>
        <name>K(+)</name>
        <dbReference type="ChEBI" id="CHEBI:29103"/>
    </ligand>
</feature>
<evidence type="ECO:0000259" key="21">
    <source>
        <dbReference type="PROSITE" id="PS51385"/>
    </source>
</evidence>
<evidence type="ECO:0000256" key="13">
    <source>
        <dbReference type="ARBA" id="ARBA00023268"/>
    </source>
</evidence>
<evidence type="ECO:0000256" key="3">
    <source>
        <dbReference type="ARBA" id="ARBA00006001"/>
    </source>
</evidence>
<dbReference type="InterPro" id="IPR030677">
    <property type="entry name" value="Nnr"/>
</dbReference>
<dbReference type="PROSITE" id="PS51385">
    <property type="entry name" value="YJEF_N"/>
    <property type="match status" value="1"/>
</dbReference>
<evidence type="ECO:0000259" key="20">
    <source>
        <dbReference type="PROSITE" id="PS51383"/>
    </source>
</evidence>
<dbReference type="SUPFAM" id="SSF64153">
    <property type="entry name" value="YjeF N-terminal domain-like"/>
    <property type="match status" value="1"/>
</dbReference>
<proteinExistence type="inferred from homology"/>
<reference evidence="22 23" key="1">
    <citation type="submission" date="2023-09" db="EMBL/GenBank/DDBJ databases">
        <authorList>
            <person name="Rey-Velasco X."/>
        </authorList>
    </citation>
    <scope>NUCLEOTIDE SEQUENCE [LARGE SCALE GENOMIC DNA]</scope>
    <source>
        <strain evidence="22 23">W335</strain>
    </source>
</reference>
<feature type="binding site" evidence="17">
    <location>
        <position position="441"/>
    </location>
    <ligand>
        <name>(6S)-NADPHX</name>
        <dbReference type="ChEBI" id="CHEBI:64076"/>
    </ligand>
</feature>
<dbReference type="Gene3D" id="3.40.50.10260">
    <property type="entry name" value="YjeF N-terminal domain"/>
    <property type="match status" value="1"/>
</dbReference>
<evidence type="ECO:0000256" key="9">
    <source>
        <dbReference type="ARBA" id="ARBA00022958"/>
    </source>
</evidence>
<dbReference type="SUPFAM" id="SSF53613">
    <property type="entry name" value="Ribokinase-like"/>
    <property type="match status" value="1"/>
</dbReference>
<dbReference type="Proteomes" id="UP001251857">
    <property type="component" value="Unassembled WGS sequence"/>
</dbReference>
<feature type="binding site" evidence="17">
    <location>
        <begin position="411"/>
        <end position="415"/>
    </location>
    <ligand>
        <name>AMP</name>
        <dbReference type="ChEBI" id="CHEBI:456215"/>
    </ligand>
</feature>
<dbReference type="RefSeq" id="WP_311651846.1">
    <property type="nucleotide sequence ID" value="NZ_JAVRIB010000003.1"/>
</dbReference>
<sequence length="501" mass="51080">MPALSTITRFYGAAQVAALDRRVIDEFGIPGFDLMHRAADAGFQALCGRWPEADRLAVVCGPGNNGGDGFLIAARGLASAMTVRVWFPGNPERLTGDAHRAYQAFMRAGGVLTDSSAEALADADVAVDALLGTGLGRPLAGDFLAAVQAINRAGEQGAGVLAVDIPSGLDADTGAIWGEAVRADVTATFIGAKLGLVTGAGPAHAGEVTLHELEAPDRAYADMPWLASQPDDTWLAAALPRRRRDAHKGDHGHVLCVGGNTGMGGAARLAAEAALRVGAGLVSVATRGGQAAAMTQARPELMCRDMTAAADLDALLDRATVVAIGPGLGTDNWARDLLERVLMSDRPLVVDADALNVIAENRPPARDNWIITPHPGEAGRLLGCATADVQADRPAAAAALAERYSAMAVLKGAGTLIADRRGELWVSTAGNPGMAVGGMGDLLTGTIAGLLAQGIDPATAAVAGVCLHGRAADRAAADGERGLLPSDCLAPLRALANPASS</sequence>
<evidence type="ECO:0000256" key="4">
    <source>
        <dbReference type="ARBA" id="ARBA00009524"/>
    </source>
</evidence>
<feature type="binding site" evidence="18">
    <location>
        <begin position="132"/>
        <end position="138"/>
    </location>
    <ligand>
        <name>(6S)-NADPHX</name>
        <dbReference type="ChEBI" id="CHEBI:64076"/>
    </ligand>
</feature>
<evidence type="ECO:0000256" key="19">
    <source>
        <dbReference type="PIRNR" id="PIRNR017184"/>
    </source>
</evidence>
<comment type="subunit">
    <text evidence="17">Homotetramer.</text>
</comment>
<keyword evidence="7 17" id="KW-0067">ATP-binding</keyword>
<feature type="binding site" evidence="18">
    <location>
        <position position="65"/>
    </location>
    <ligand>
        <name>K(+)</name>
        <dbReference type="ChEBI" id="CHEBI:29103"/>
    </ligand>
</feature>
<dbReference type="PANTHER" id="PTHR12592">
    <property type="entry name" value="ATP-DEPENDENT (S)-NAD(P)H-HYDRATE DEHYDRATASE FAMILY MEMBER"/>
    <property type="match status" value="1"/>
</dbReference>
<evidence type="ECO:0000256" key="14">
    <source>
        <dbReference type="ARBA" id="ARBA00025153"/>
    </source>
</evidence>
<feature type="binding site" evidence="18">
    <location>
        <begin position="64"/>
        <end position="68"/>
    </location>
    <ligand>
        <name>(6S)-NADPHX</name>
        <dbReference type="ChEBI" id="CHEBI:64076"/>
    </ligand>
</feature>
<evidence type="ECO:0000256" key="10">
    <source>
        <dbReference type="ARBA" id="ARBA00023027"/>
    </source>
</evidence>
<comment type="similarity">
    <text evidence="3 19">In the N-terminal section; belongs to the NnrE/AIBP family.</text>
</comment>
<dbReference type="HAMAP" id="MF_01965">
    <property type="entry name" value="NADHX_dehydratase"/>
    <property type="match status" value="1"/>
</dbReference>
<comment type="catalytic activity">
    <reaction evidence="15 17 19">
        <text>(6S)-NADHX + ADP = AMP + phosphate + NADH + H(+)</text>
        <dbReference type="Rhea" id="RHEA:32223"/>
        <dbReference type="ChEBI" id="CHEBI:15378"/>
        <dbReference type="ChEBI" id="CHEBI:43474"/>
        <dbReference type="ChEBI" id="CHEBI:57945"/>
        <dbReference type="ChEBI" id="CHEBI:64074"/>
        <dbReference type="ChEBI" id="CHEBI:456215"/>
        <dbReference type="ChEBI" id="CHEBI:456216"/>
        <dbReference type="EC" id="4.2.1.136"/>
    </reaction>
</comment>
<dbReference type="EMBL" id="JAVRIB010000003">
    <property type="protein sequence ID" value="MDT0634101.1"/>
    <property type="molecule type" value="Genomic_DNA"/>
</dbReference>
<feature type="binding site" evidence="17">
    <location>
        <position position="266"/>
    </location>
    <ligand>
        <name>(6S)-NADPHX</name>
        <dbReference type="ChEBI" id="CHEBI:64076"/>
    </ligand>
</feature>
<evidence type="ECO:0000313" key="23">
    <source>
        <dbReference type="Proteomes" id="UP001251857"/>
    </source>
</evidence>
<comment type="catalytic activity">
    <reaction evidence="1 18 19">
        <text>(6R)-NADHX = (6S)-NADHX</text>
        <dbReference type="Rhea" id="RHEA:32215"/>
        <dbReference type="ChEBI" id="CHEBI:64074"/>
        <dbReference type="ChEBI" id="CHEBI:64075"/>
        <dbReference type="EC" id="5.1.99.6"/>
    </reaction>
</comment>
<comment type="function">
    <text evidence="17">Catalyzes the dehydration of the S-form of NAD(P)HX at the expense of ADP, which is converted to AMP. Together with NAD(P)HX epimerase, which catalyzes the epimerization of the S- and R-forms, the enzyme allows the repair of both epimers of NAD(P)HX, a damaged form of NAD(P)H that is a result of enzymatic or heat-dependent hydration.</text>
</comment>
<evidence type="ECO:0000313" key="22">
    <source>
        <dbReference type="EMBL" id="MDT0634101.1"/>
    </source>
</evidence>
<keyword evidence="23" id="KW-1185">Reference proteome</keyword>
<organism evidence="22 23">
    <name type="scientific">Spectribacter hydrogenoxidans</name>
    <dbReference type="NCBI Taxonomy" id="3075608"/>
    <lineage>
        <taxon>Bacteria</taxon>
        <taxon>Pseudomonadati</taxon>
        <taxon>Pseudomonadota</taxon>
        <taxon>Gammaproteobacteria</taxon>
        <taxon>Salinisphaerales</taxon>
        <taxon>Salinisphaeraceae</taxon>
        <taxon>Spectribacter</taxon>
    </lineage>
</organism>
<comment type="similarity">
    <text evidence="4 19">In the C-terminal section; belongs to the NnrD/CARKD family.</text>
</comment>
<gene>
    <name evidence="17" type="primary">nnrD</name>
    <name evidence="18" type="synonym">nnrE</name>
    <name evidence="22" type="ORF">RM532_03940</name>
</gene>